<dbReference type="GO" id="GO:0016020">
    <property type="term" value="C:membrane"/>
    <property type="evidence" value="ECO:0007669"/>
    <property type="project" value="TreeGrafter"/>
</dbReference>
<dbReference type="AlphaFoldDB" id="A0A179G7N0"/>
<dbReference type="KEGG" id="pchm:VFPPC_01145"/>
<evidence type="ECO:0000259" key="1">
    <source>
        <dbReference type="Pfam" id="PF07859"/>
    </source>
</evidence>
<dbReference type="PANTHER" id="PTHR12277">
    <property type="entry name" value="ALPHA/BETA HYDROLASE DOMAIN-CONTAINING PROTEIN"/>
    <property type="match status" value="1"/>
</dbReference>
<dbReference type="PANTHER" id="PTHR12277:SF64">
    <property type="entry name" value="SUPERFAMILY HYDROLASE, PUTATIVE (AFU_ORTHOLOGUE AFUA_3G01760)-RELATED"/>
    <property type="match status" value="1"/>
</dbReference>
<evidence type="ECO:0000313" key="2">
    <source>
        <dbReference type="EMBL" id="OAQ73441.1"/>
    </source>
</evidence>
<accession>A0A179G7N0</accession>
<organism evidence="2 3">
    <name type="scientific">Pochonia chlamydosporia 170</name>
    <dbReference type="NCBI Taxonomy" id="1380566"/>
    <lineage>
        <taxon>Eukaryota</taxon>
        <taxon>Fungi</taxon>
        <taxon>Dikarya</taxon>
        <taxon>Ascomycota</taxon>
        <taxon>Pezizomycotina</taxon>
        <taxon>Sordariomycetes</taxon>
        <taxon>Hypocreomycetidae</taxon>
        <taxon>Hypocreales</taxon>
        <taxon>Clavicipitaceae</taxon>
        <taxon>Pochonia</taxon>
    </lineage>
</organism>
<gene>
    <name evidence="2" type="ORF">VFPPC_01145</name>
</gene>
<dbReference type="GO" id="GO:0008474">
    <property type="term" value="F:palmitoyl-(protein) hydrolase activity"/>
    <property type="evidence" value="ECO:0007669"/>
    <property type="project" value="TreeGrafter"/>
</dbReference>
<dbReference type="OrthoDB" id="10249433at2759"/>
<dbReference type="InterPro" id="IPR029058">
    <property type="entry name" value="AB_hydrolase_fold"/>
</dbReference>
<proteinExistence type="predicted"/>
<comment type="caution">
    <text evidence="2">The sequence shown here is derived from an EMBL/GenBank/DDBJ whole genome shotgun (WGS) entry which is preliminary data.</text>
</comment>
<feature type="domain" description="Alpha/beta hydrolase fold-3" evidence="1">
    <location>
        <begin position="141"/>
        <end position="296"/>
    </location>
</feature>
<keyword evidence="2" id="KW-0378">Hydrolase</keyword>
<keyword evidence="3" id="KW-1185">Reference proteome</keyword>
<dbReference type="GeneID" id="28845022"/>
<reference evidence="2 3" key="1">
    <citation type="journal article" date="2016" name="PLoS Pathog.">
        <title>Biosynthesis of antibiotic leucinostatins in bio-control fungus Purpureocillium lilacinum and their inhibition on phytophthora revealed by genome mining.</title>
        <authorList>
            <person name="Wang G."/>
            <person name="Liu Z."/>
            <person name="Lin R."/>
            <person name="Li E."/>
            <person name="Mao Z."/>
            <person name="Ling J."/>
            <person name="Yang Y."/>
            <person name="Yin W.B."/>
            <person name="Xie B."/>
        </authorList>
    </citation>
    <scope>NUCLEOTIDE SEQUENCE [LARGE SCALE GENOMIC DNA]</scope>
    <source>
        <strain evidence="2">170</strain>
    </source>
</reference>
<sequence>MLVLLQNAIIYNPYLPPNARKMKISDYARYYHGIQWREERIKSLDGTEISLCVSHVGSGDVYTQKKAKCTSGDAANATKTAVYILYFQGNASSLPPRLPDISSVLDQLHQEDDAFHYTTIGVSYRGYWTSHDRPSEKGINKDAIAALHWLSDQHRRNSEQAEQRRPIVALWGQSIGCGFATNLAASEASSARNLPIDALVLETPFTNTRDMLTSLYPQKWLPYKYLWPFLRSHLDSLQNLESIGKRHTGTQQLEVYVIEAGKDELVPPDHGKRLQRQCEDAGLPVQRQTVRSALHNEVMVRPEGRQAVARSILSAVRKAATKAQ</sequence>
<protein>
    <submittedName>
        <fullName evidence="2">Alpha/beta superfamily hydrolase</fullName>
    </submittedName>
</protein>
<name>A0A179G7N0_METCM</name>
<dbReference type="Gene3D" id="3.40.50.1820">
    <property type="entry name" value="alpha/beta hydrolase"/>
    <property type="match status" value="1"/>
</dbReference>
<dbReference type="Pfam" id="PF07859">
    <property type="entry name" value="Abhydrolase_3"/>
    <property type="match status" value="1"/>
</dbReference>
<dbReference type="SUPFAM" id="SSF53474">
    <property type="entry name" value="alpha/beta-Hydrolases"/>
    <property type="match status" value="1"/>
</dbReference>
<dbReference type="Proteomes" id="UP000078397">
    <property type="component" value="Unassembled WGS sequence"/>
</dbReference>
<dbReference type="STRING" id="1380566.A0A179G7N0"/>
<dbReference type="InterPro" id="IPR013094">
    <property type="entry name" value="AB_hydrolase_3"/>
</dbReference>
<dbReference type="EMBL" id="LSBJ02000001">
    <property type="protein sequence ID" value="OAQ73441.1"/>
    <property type="molecule type" value="Genomic_DNA"/>
</dbReference>
<dbReference type="RefSeq" id="XP_018149524.1">
    <property type="nucleotide sequence ID" value="XM_018281028.1"/>
</dbReference>
<evidence type="ECO:0000313" key="3">
    <source>
        <dbReference type="Proteomes" id="UP000078397"/>
    </source>
</evidence>